<name>A0A1I0XIV3_9CLOT</name>
<gene>
    <name evidence="7" type="ORF">SAMN04488528_1008156</name>
</gene>
<feature type="transmembrane region" description="Helical" evidence="6">
    <location>
        <begin position="43"/>
        <end position="61"/>
    </location>
</feature>
<dbReference type="PANTHER" id="PTHR31885">
    <property type="entry name" value="GH04784P"/>
    <property type="match status" value="1"/>
</dbReference>
<dbReference type="PANTHER" id="PTHR31885:SF6">
    <property type="entry name" value="GH04784P"/>
    <property type="match status" value="1"/>
</dbReference>
<evidence type="ECO:0000313" key="7">
    <source>
        <dbReference type="EMBL" id="SFB00834.1"/>
    </source>
</evidence>
<dbReference type="STRING" id="84698.SAMN04488528_1008156"/>
<dbReference type="GO" id="GO:0016020">
    <property type="term" value="C:membrane"/>
    <property type="evidence" value="ECO:0007669"/>
    <property type="project" value="UniProtKB-SubCell"/>
</dbReference>
<evidence type="ECO:0000256" key="3">
    <source>
        <dbReference type="ARBA" id="ARBA00022692"/>
    </source>
</evidence>
<evidence type="ECO:0000256" key="2">
    <source>
        <dbReference type="ARBA" id="ARBA00007375"/>
    </source>
</evidence>
<reference evidence="7 8" key="1">
    <citation type="submission" date="2016-10" db="EMBL/GenBank/DDBJ databases">
        <authorList>
            <person name="de Groot N.N."/>
        </authorList>
    </citation>
    <scope>NUCLEOTIDE SEQUENCE [LARGE SCALE GENOMIC DNA]</scope>
    <source>
        <strain evidence="7 8">DSM 12271</strain>
    </source>
</reference>
<keyword evidence="3 6" id="KW-0812">Transmembrane</keyword>
<keyword evidence="8" id="KW-1185">Reference proteome</keyword>
<feature type="transmembrane region" description="Helical" evidence="6">
    <location>
        <begin position="99"/>
        <end position="122"/>
    </location>
</feature>
<feature type="transmembrane region" description="Helical" evidence="6">
    <location>
        <begin position="190"/>
        <end position="213"/>
    </location>
</feature>
<evidence type="ECO:0000256" key="5">
    <source>
        <dbReference type="ARBA" id="ARBA00023136"/>
    </source>
</evidence>
<comment type="subcellular location">
    <subcellularLocation>
        <location evidence="1">Membrane</location>
        <topology evidence="1">Multi-pass membrane protein</topology>
    </subcellularLocation>
</comment>
<evidence type="ECO:0000256" key="4">
    <source>
        <dbReference type="ARBA" id="ARBA00022989"/>
    </source>
</evidence>
<feature type="transmembrane region" description="Helical" evidence="6">
    <location>
        <begin position="128"/>
        <end position="146"/>
    </location>
</feature>
<sequence length="245" mass="27739">MINLGLETIKYIIVIQCILFISGIIIAFNRPKNHKFKRMLPRPIKVSISFLMSFTAIIVFLNSNNLTHKYSMFVLIGMILSSFADLIMCRLIKTKNNLIGGMIIFSLAHINYALAYISVMINEDVFKLYYLIVAIVIFLSVVILEYKSFIGKYSEEKITELGAIFYGAIITNMFIFSMFLFISVGGVFKYTFLAAIIFMISDCIIASTDILGYNFKLEGIAVWITYITAQMGIICAPIIGLMIPR</sequence>
<feature type="transmembrane region" description="Helical" evidence="6">
    <location>
        <begin position="158"/>
        <end position="184"/>
    </location>
</feature>
<proteinExistence type="inferred from homology"/>
<dbReference type="InterPro" id="IPR012506">
    <property type="entry name" value="TMEM86B-like"/>
</dbReference>
<keyword evidence="4 6" id="KW-1133">Transmembrane helix</keyword>
<evidence type="ECO:0000313" key="8">
    <source>
        <dbReference type="Proteomes" id="UP000198619"/>
    </source>
</evidence>
<feature type="transmembrane region" description="Helical" evidence="6">
    <location>
        <begin position="220"/>
        <end position="243"/>
    </location>
</feature>
<dbReference type="EMBL" id="FOKI01000008">
    <property type="protein sequence ID" value="SFB00834.1"/>
    <property type="molecule type" value="Genomic_DNA"/>
</dbReference>
<feature type="transmembrane region" description="Helical" evidence="6">
    <location>
        <begin position="73"/>
        <end position="92"/>
    </location>
</feature>
<accession>A0A1I0XIV3</accession>
<protein>
    <submittedName>
        <fullName evidence="7">YhhN-like protein</fullName>
    </submittedName>
</protein>
<feature type="transmembrane region" description="Helical" evidence="6">
    <location>
        <begin position="12"/>
        <end position="31"/>
    </location>
</feature>
<dbReference type="GO" id="GO:0016787">
    <property type="term" value="F:hydrolase activity"/>
    <property type="evidence" value="ECO:0007669"/>
    <property type="project" value="TreeGrafter"/>
</dbReference>
<evidence type="ECO:0000256" key="6">
    <source>
        <dbReference type="SAM" id="Phobius"/>
    </source>
</evidence>
<dbReference type="Proteomes" id="UP000198619">
    <property type="component" value="Unassembled WGS sequence"/>
</dbReference>
<dbReference type="Pfam" id="PF07947">
    <property type="entry name" value="YhhN"/>
    <property type="match status" value="1"/>
</dbReference>
<comment type="similarity">
    <text evidence="2">Belongs to the TMEM86 family.</text>
</comment>
<evidence type="ECO:0000256" key="1">
    <source>
        <dbReference type="ARBA" id="ARBA00004141"/>
    </source>
</evidence>
<organism evidence="7 8">
    <name type="scientific">Clostridium frigidicarnis</name>
    <dbReference type="NCBI Taxonomy" id="84698"/>
    <lineage>
        <taxon>Bacteria</taxon>
        <taxon>Bacillati</taxon>
        <taxon>Bacillota</taxon>
        <taxon>Clostridia</taxon>
        <taxon>Eubacteriales</taxon>
        <taxon>Clostridiaceae</taxon>
        <taxon>Clostridium</taxon>
    </lineage>
</organism>
<dbReference type="AlphaFoldDB" id="A0A1I0XIV3"/>
<keyword evidence="5 6" id="KW-0472">Membrane</keyword>